<dbReference type="SFLD" id="SFLDS00005">
    <property type="entry name" value="Isoprenoid_Synthase_Type_I"/>
    <property type="match status" value="1"/>
</dbReference>
<gene>
    <name evidence="7" type="ORF">EDM21_15435</name>
</gene>
<dbReference type="GO" id="GO:0004659">
    <property type="term" value="F:prenyltransferase activity"/>
    <property type="evidence" value="ECO:0007669"/>
    <property type="project" value="InterPro"/>
</dbReference>
<keyword evidence="3 6" id="KW-0808">Transferase</keyword>
<comment type="similarity">
    <text evidence="2 6">Belongs to the FPP/GGPP synthase family.</text>
</comment>
<dbReference type="SFLD" id="SFLDG01211">
    <property type="entry name" value="Competence_Regulatory_Protein"/>
    <property type="match status" value="1"/>
</dbReference>
<dbReference type="InterPro" id="IPR000092">
    <property type="entry name" value="Polyprenyl_synt"/>
</dbReference>
<comment type="caution">
    <text evidence="7">The sequence shown here is derived from an EMBL/GenBank/DDBJ whole genome shotgun (WGS) entry which is preliminary data.</text>
</comment>
<name>A0A7X3FKA3_9BACL</name>
<evidence type="ECO:0008006" key="9">
    <source>
        <dbReference type="Google" id="ProtNLM"/>
    </source>
</evidence>
<dbReference type="Proteomes" id="UP000490800">
    <property type="component" value="Unassembled WGS sequence"/>
</dbReference>
<dbReference type="CDD" id="cd00867">
    <property type="entry name" value="Trans_IPPS"/>
    <property type="match status" value="1"/>
</dbReference>
<keyword evidence="4" id="KW-0479">Metal-binding</keyword>
<evidence type="ECO:0000256" key="1">
    <source>
        <dbReference type="ARBA" id="ARBA00001946"/>
    </source>
</evidence>
<evidence type="ECO:0000256" key="4">
    <source>
        <dbReference type="ARBA" id="ARBA00022723"/>
    </source>
</evidence>
<evidence type="ECO:0000256" key="5">
    <source>
        <dbReference type="ARBA" id="ARBA00022842"/>
    </source>
</evidence>
<dbReference type="InterPro" id="IPR008949">
    <property type="entry name" value="Isoprenoid_synthase_dom_sf"/>
</dbReference>
<dbReference type="InterPro" id="IPR033965">
    <property type="entry name" value="ComQ"/>
</dbReference>
<evidence type="ECO:0000256" key="3">
    <source>
        <dbReference type="ARBA" id="ARBA00022679"/>
    </source>
</evidence>
<proteinExistence type="inferred from homology"/>
<accession>A0A7X3FKA3</accession>
<dbReference type="Pfam" id="PF00348">
    <property type="entry name" value="polyprenyl_synt"/>
    <property type="match status" value="1"/>
</dbReference>
<comment type="cofactor">
    <cofactor evidence="1">
        <name>Mg(2+)</name>
        <dbReference type="ChEBI" id="CHEBI:18420"/>
    </cofactor>
</comment>
<protein>
    <recommendedName>
        <fullName evidence="9">Polyprenyl synthetase</fullName>
    </recommendedName>
</protein>
<dbReference type="OrthoDB" id="1792811at2"/>
<dbReference type="EMBL" id="RHLK01000008">
    <property type="protein sequence ID" value="MVP00902.1"/>
    <property type="molecule type" value="Genomic_DNA"/>
</dbReference>
<evidence type="ECO:0000313" key="7">
    <source>
        <dbReference type="EMBL" id="MVP00902.1"/>
    </source>
</evidence>
<dbReference type="AlphaFoldDB" id="A0A7X3FKA3"/>
<keyword evidence="5" id="KW-0460">Magnesium</keyword>
<dbReference type="GO" id="GO:0046872">
    <property type="term" value="F:metal ion binding"/>
    <property type="evidence" value="ECO:0007669"/>
    <property type="project" value="UniProtKB-KW"/>
</dbReference>
<organism evidence="7 8">
    <name type="scientific">Paenibacillus lutrae</name>
    <dbReference type="NCBI Taxonomy" id="2078573"/>
    <lineage>
        <taxon>Bacteria</taxon>
        <taxon>Bacillati</taxon>
        <taxon>Bacillota</taxon>
        <taxon>Bacilli</taxon>
        <taxon>Bacillales</taxon>
        <taxon>Paenibacillaceae</taxon>
        <taxon>Paenibacillus</taxon>
    </lineage>
</organism>
<sequence length="312" mass="35325">MKAEVWSEIQNLIETHFPINSLSLLMKKSVEDKREEQSIWGELTLGAHHLLGGNHPAIHRVAALTELILLALDIMDDLQDQDNTAKPWMRIPQEQALNIYTGFVTASISELGALRLRYPGSPLPDPAQVGRFITEAINGQHLDITCAAESEEDYVDMVQRKSGALVQLALYLGYTCTVGGSDEETVSQLNRLGLYMGLMAQLDNDLSDLLRFDYKNDIVQKKKTIPVLFLLDEEEDGSPWIRQYYQGEIDQEQFLKHKPECVEYIYGSGCIEYTRTIQNLYLHHADELLAEIPALASNKEAFREVALARFEL</sequence>
<evidence type="ECO:0000313" key="8">
    <source>
        <dbReference type="Proteomes" id="UP000490800"/>
    </source>
</evidence>
<evidence type="ECO:0000256" key="6">
    <source>
        <dbReference type="RuleBase" id="RU004466"/>
    </source>
</evidence>
<evidence type="ECO:0000256" key="2">
    <source>
        <dbReference type="ARBA" id="ARBA00006706"/>
    </source>
</evidence>
<dbReference type="RefSeq" id="WP_157336812.1">
    <property type="nucleotide sequence ID" value="NZ_RHLK01000008.1"/>
</dbReference>
<dbReference type="Gene3D" id="1.10.600.10">
    <property type="entry name" value="Farnesyl Diphosphate Synthase"/>
    <property type="match status" value="1"/>
</dbReference>
<dbReference type="SUPFAM" id="SSF48576">
    <property type="entry name" value="Terpenoid synthases"/>
    <property type="match status" value="1"/>
</dbReference>
<dbReference type="PANTHER" id="PTHR12001">
    <property type="entry name" value="GERANYLGERANYL PYROPHOSPHATE SYNTHASE"/>
    <property type="match status" value="1"/>
</dbReference>
<reference evidence="7 8" key="1">
    <citation type="journal article" date="2019" name="Microorganisms">
        <title>Paenibacillus lutrae sp. nov., A Chitinolytic Species Isolated from A River Otter in Castril Natural Park, Granada, Spain.</title>
        <authorList>
            <person name="Rodriguez M."/>
            <person name="Reina J.C."/>
            <person name="Bejar V."/>
            <person name="Llamas I."/>
        </authorList>
    </citation>
    <scope>NUCLEOTIDE SEQUENCE [LARGE SCALE GENOMIC DNA]</scope>
    <source>
        <strain evidence="7 8">N10</strain>
    </source>
</reference>
<dbReference type="GO" id="GO:0008299">
    <property type="term" value="P:isoprenoid biosynthetic process"/>
    <property type="evidence" value="ECO:0007669"/>
    <property type="project" value="InterPro"/>
</dbReference>
<keyword evidence="8" id="KW-1185">Reference proteome</keyword>
<dbReference type="PANTHER" id="PTHR12001:SF69">
    <property type="entry name" value="ALL TRANS-POLYPRENYL-DIPHOSPHATE SYNTHASE PDSS1"/>
    <property type="match status" value="1"/>
</dbReference>